<protein>
    <submittedName>
        <fullName evidence="1">Uncharacterized protein</fullName>
    </submittedName>
</protein>
<organism evidence="1 2">
    <name type="scientific">Chromobacterium violaceum</name>
    <dbReference type="NCBI Taxonomy" id="536"/>
    <lineage>
        <taxon>Bacteria</taxon>
        <taxon>Pseudomonadati</taxon>
        <taxon>Pseudomonadota</taxon>
        <taxon>Betaproteobacteria</taxon>
        <taxon>Neisseriales</taxon>
        <taxon>Chromobacteriaceae</taxon>
        <taxon>Chromobacterium</taxon>
    </lineage>
</organism>
<gene>
    <name evidence="1" type="ORF">NCTC9695_03873</name>
</gene>
<dbReference type="Proteomes" id="UP000275777">
    <property type="component" value="Chromosome"/>
</dbReference>
<sequence>MYSIGVIENIFEPLLKYDYLARPLKMKPNTAAAMPEISADGRVYTIRIRPGIYFADDPVFKARSAS</sequence>
<evidence type="ECO:0000313" key="1">
    <source>
        <dbReference type="EMBL" id="VEB43415.1"/>
    </source>
</evidence>
<reference evidence="1 2" key="1">
    <citation type="submission" date="2018-12" db="EMBL/GenBank/DDBJ databases">
        <authorList>
            <consortium name="Pathogen Informatics"/>
        </authorList>
    </citation>
    <scope>NUCLEOTIDE SEQUENCE [LARGE SCALE GENOMIC DNA]</scope>
    <source>
        <strain evidence="1 2">NCTC9695</strain>
    </source>
</reference>
<dbReference type="Gene3D" id="3.40.190.10">
    <property type="entry name" value="Periplasmic binding protein-like II"/>
    <property type="match status" value="1"/>
</dbReference>
<name>A0A447TEP9_CHRVL</name>
<accession>A0A447TEP9</accession>
<evidence type="ECO:0000313" key="2">
    <source>
        <dbReference type="Proteomes" id="UP000275777"/>
    </source>
</evidence>
<dbReference type="EMBL" id="LR134182">
    <property type="protein sequence ID" value="VEB43415.1"/>
    <property type="molecule type" value="Genomic_DNA"/>
</dbReference>
<dbReference type="AlphaFoldDB" id="A0A447TEP9"/>
<dbReference type="SUPFAM" id="SSF53850">
    <property type="entry name" value="Periplasmic binding protein-like II"/>
    <property type="match status" value="1"/>
</dbReference>
<proteinExistence type="predicted"/>